<gene>
    <name evidence="2" type="ORF">N5J23_15035</name>
</gene>
<dbReference type="RefSeq" id="WP_279852027.1">
    <property type="nucleotide sequence ID" value="NZ_JAOCIA010000037.1"/>
</dbReference>
<sequence length="268" mass="30026">MRQAHYTFLRNLVANRSPVLRSAIALEMAQAEDLGRLRGRAVYYEAADFAKAEIKLRNGGYAIAAPEAGQSRSSARDAASEKAFAAPVTEGLVAVVAIDLPDIVCPQGSFLVMPWSSALALPYEVLMVCENLEPMQRIHRYDWLKPFIKRRRTLILFRGAPSWFRIDSAARIVTNDSRPVLGLFDFDPQGLLMAAGLPRREALCLPPWKVLEPLVVERKRYDLYADQRRGCQALLDACVEPDIAVAWTHMRRLTRGLNQEAFPECGEA</sequence>
<evidence type="ECO:0000313" key="2">
    <source>
        <dbReference type="EMBL" id="MDH2006843.1"/>
    </source>
</evidence>
<dbReference type="AlphaFoldDB" id="A0AA42W5I2"/>
<feature type="domain" description="DUF7281" evidence="1">
    <location>
        <begin position="100"/>
        <end position="261"/>
    </location>
</feature>
<evidence type="ECO:0000313" key="3">
    <source>
        <dbReference type="Proteomes" id="UP001161294"/>
    </source>
</evidence>
<organism evidence="2 3">
    <name type="scientific">Comamonas aquatica</name>
    <dbReference type="NCBI Taxonomy" id="225991"/>
    <lineage>
        <taxon>Bacteria</taxon>
        <taxon>Pseudomonadati</taxon>
        <taxon>Pseudomonadota</taxon>
        <taxon>Betaproteobacteria</taxon>
        <taxon>Burkholderiales</taxon>
        <taxon>Comamonadaceae</taxon>
        <taxon>Comamonas</taxon>
    </lineage>
</organism>
<accession>A0AA42W5I2</accession>
<comment type="caution">
    <text evidence="2">The sequence shown here is derived from an EMBL/GenBank/DDBJ whole genome shotgun (WGS) entry which is preliminary data.</text>
</comment>
<dbReference type="Proteomes" id="UP001161294">
    <property type="component" value="Unassembled WGS sequence"/>
</dbReference>
<dbReference type="EMBL" id="JAOCJW010000035">
    <property type="protein sequence ID" value="MDH2006843.1"/>
    <property type="molecule type" value="Genomic_DNA"/>
</dbReference>
<protein>
    <recommendedName>
        <fullName evidence="1">DUF7281 domain-containing protein</fullName>
    </recommendedName>
</protein>
<evidence type="ECO:0000259" key="1">
    <source>
        <dbReference type="Pfam" id="PF23947"/>
    </source>
</evidence>
<proteinExistence type="predicted"/>
<reference evidence="2" key="1">
    <citation type="submission" date="2022-09" db="EMBL/GenBank/DDBJ databases">
        <title>Intensive care unit water sources are persistently colonized with multi-drug resistant bacteria and are the site of extensive horizontal gene transfer of antibiotic resistance genes.</title>
        <authorList>
            <person name="Diorio-Toth L."/>
        </authorList>
    </citation>
    <scope>NUCLEOTIDE SEQUENCE</scope>
    <source>
        <strain evidence="2">GD03686</strain>
    </source>
</reference>
<dbReference type="InterPro" id="IPR055705">
    <property type="entry name" value="DUF7281"/>
</dbReference>
<name>A0AA42W5I2_9BURK</name>
<dbReference type="Pfam" id="PF23947">
    <property type="entry name" value="DUF7281"/>
    <property type="match status" value="1"/>
</dbReference>